<dbReference type="GeneID" id="7171273"/>
<evidence type="ECO:0000313" key="2">
    <source>
        <dbReference type="Proteomes" id="UP000006903"/>
    </source>
</evidence>
<dbReference type="Proteomes" id="UP000006903">
    <property type="component" value="Chromosome"/>
</dbReference>
<proteinExistence type="predicted"/>
<dbReference type="HOGENOM" id="CLU_2392758_0_0_2"/>
<dbReference type="GO" id="GO:0004519">
    <property type="term" value="F:endonuclease activity"/>
    <property type="evidence" value="ECO:0007669"/>
    <property type="project" value="UniProtKB-KW"/>
</dbReference>
<evidence type="ECO:0000313" key="1">
    <source>
        <dbReference type="EMBL" id="ACL11521.1"/>
    </source>
</evidence>
<accession>B8D5Z0</accession>
<keyword evidence="1" id="KW-0378">Hydrolase</keyword>
<keyword evidence="1" id="KW-0255">Endonuclease</keyword>
<name>B8D5Z0_DESA1</name>
<keyword evidence="1" id="KW-0540">Nuclease</keyword>
<sequence>MKLVFYKPCHTISLLAVKVEVYEAGDRGLPEVLAALFPVTEFPPTVQGPTPGNPTSSPYDSGILPPYSSTITDASSFNCLALTLYSPRGLRAF</sequence>
<dbReference type="KEGG" id="dka:DKAM_1195"/>
<dbReference type="RefSeq" id="WP_012608862.1">
    <property type="nucleotide sequence ID" value="NC_011766.1"/>
</dbReference>
<gene>
    <name evidence="1" type="ordered locus">DKAM_1195</name>
</gene>
<dbReference type="AlphaFoldDB" id="B8D5Z0"/>
<organism evidence="1 2">
    <name type="scientific">Desulfurococcus amylolyticus (strain DSM 18924 / JCM 16383 / VKM B-2413 / 1221n)</name>
    <name type="common">Desulfurococcus kamchatkensis</name>
    <dbReference type="NCBI Taxonomy" id="490899"/>
    <lineage>
        <taxon>Archaea</taxon>
        <taxon>Thermoproteota</taxon>
        <taxon>Thermoprotei</taxon>
        <taxon>Desulfurococcales</taxon>
        <taxon>Desulfurococcaceae</taxon>
        <taxon>Desulfurococcus</taxon>
    </lineage>
</organism>
<protein>
    <submittedName>
        <fullName evidence="1">Predicted EndoIII-related endonuclease</fullName>
    </submittedName>
</protein>
<reference evidence="1 2" key="1">
    <citation type="journal article" date="2009" name="J. Bacteriol.">
        <title>Complete genome sequence of the anaerobic, protein-degrading hyperthermophilic crenarchaeon Desulfurococcus kamchatkensis.</title>
        <authorList>
            <person name="Ravin N.V."/>
            <person name="Mardanov A.V."/>
            <person name="Beletsky A.V."/>
            <person name="Kublanov I.V."/>
            <person name="Kolganova T.V."/>
            <person name="Lebedinsky A.V."/>
            <person name="Chernyh N.A."/>
            <person name="Bonch-Osmolovskaya E.A."/>
            <person name="Skryabin K.G."/>
        </authorList>
    </citation>
    <scope>NUCLEOTIDE SEQUENCE [LARGE SCALE GENOMIC DNA]</scope>
    <source>
        <strain evidence="2">DSM 18924 / JCM 16383 / VKM B-2413 / 1221n</strain>
    </source>
</reference>
<dbReference type="eggNOG" id="arCOG05561">
    <property type="taxonomic scope" value="Archaea"/>
</dbReference>
<dbReference type="EMBL" id="CP001140">
    <property type="protein sequence ID" value="ACL11521.1"/>
    <property type="molecule type" value="Genomic_DNA"/>
</dbReference>